<evidence type="ECO:0000256" key="1">
    <source>
        <dbReference type="SAM" id="MobiDB-lite"/>
    </source>
</evidence>
<proteinExistence type="predicted"/>
<organism evidence="2">
    <name type="scientific">uncultured Microcoleus sp</name>
    <dbReference type="NCBI Taxonomy" id="259945"/>
    <lineage>
        <taxon>Bacteria</taxon>
        <taxon>Bacillati</taxon>
        <taxon>Cyanobacteriota</taxon>
        <taxon>Cyanophyceae</taxon>
        <taxon>Oscillatoriophycideae</taxon>
        <taxon>Oscillatoriales</taxon>
        <taxon>Microcoleaceae</taxon>
        <taxon>Microcoleus</taxon>
        <taxon>environmental samples</taxon>
    </lineage>
</organism>
<reference evidence="2" key="1">
    <citation type="submission" date="2020-02" db="EMBL/GenBank/DDBJ databases">
        <authorList>
            <person name="Meier V. D."/>
        </authorList>
    </citation>
    <scope>NUCLEOTIDE SEQUENCE</scope>
    <source>
        <strain evidence="2">AVDCRST_MAG84</strain>
    </source>
</reference>
<accession>A0A6J4P7D6</accession>
<protein>
    <submittedName>
        <fullName evidence="2">Uncharacterized protein</fullName>
    </submittedName>
</protein>
<feature type="region of interest" description="Disordered" evidence="1">
    <location>
        <begin position="44"/>
        <end position="63"/>
    </location>
</feature>
<gene>
    <name evidence="2" type="ORF">AVDCRST_MAG84-6316</name>
</gene>
<sequence length="63" mass="6881">MSGKPSLPIDLLLAGGSRHRLASLPYSKAARFKSLVRRRMAPAAVGSEGFSHDRPATKAWYNQ</sequence>
<dbReference type="EMBL" id="CADCTZ010001555">
    <property type="protein sequence ID" value="CAA9404738.1"/>
    <property type="molecule type" value="Genomic_DNA"/>
</dbReference>
<name>A0A6J4P7D6_9CYAN</name>
<evidence type="ECO:0000313" key="2">
    <source>
        <dbReference type="EMBL" id="CAA9404738.1"/>
    </source>
</evidence>
<dbReference type="AlphaFoldDB" id="A0A6J4P7D6"/>